<dbReference type="GO" id="GO:0003824">
    <property type="term" value="F:catalytic activity"/>
    <property type="evidence" value="ECO:0007669"/>
    <property type="project" value="UniProtKB-KW"/>
</dbReference>
<evidence type="ECO:0000313" key="4">
    <source>
        <dbReference type="EMBL" id="WMV30316.1"/>
    </source>
</evidence>
<dbReference type="FunFam" id="3.30.70.270:FF:000020">
    <property type="entry name" value="Transposon Tf2-6 polyprotein-like Protein"/>
    <property type="match status" value="1"/>
</dbReference>
<sequence length="461" mass="52111">MIVEPSDELDVAEVLGLYEQLRMSLKASPRVKVIAAIYGQGPLGVLFTISYIGSSLGRDKLRASDMPPRRSNTRRNVHDNMEREVPPLPVDPLAEQVSHAEFRAAFQVLDQAMNAQANQEDVGPMNPIDCTSGKGGLGFYHLKGVTQVWFDQRKEERAIDVGPLDWDKFKGVFLDRFFPLEVRKAKVQEFIHLQEGNMTVKEYALRFTQLSKYAPTMVADSRTKMNKFVSGVSEMVVKECYQKPWDVVRGTKMTNEASSDRLCRSQSRLPEANIERDIDFCIDLELGTYPISIPLYRMASVELREHKAQIQKFLDKGFIRLSVSPWGAPVLFVKKKYGHTVSREGVMVDPKKIEAVKNWVRPSSVTEVGSFLGLASYYLRFVKNVASIATYLTSLTKKEVPFEWTEKYEESFQKLKNLLTTSPIIALPVEGKDFIVYCDASHSGLGVALMQDKNVIAYASR</sequence>
<dbReference type="Proteomes" id="UP001234989">
    <property type="component" value="Chromosome 5"/>
</dbReference>
<proteinExistence type="predicted"/>
<keyword evidence="5" id="KW-1185">Reference proteome</keyword>
<evidence type="ECO:0000256" key="1">
    <source>
        <dbReference type="ARBA" id="ARBA00023268"/>
    </source>
</evidence>
<dbReference type="InterPro" id="IPR005162">
    <property type="entry name" value="Retrotrans_gag_dom"/>
</dbReference>
<dbReference type="EMBL" id="CP133616">
    <property type="protein sequence ID" value="WMV30316.1"/>
    <property type="molecule type" value="Genomic_DNA"/>
</dbReference>
<dbReference type="InterPro" id="IPR043128">
    <property type="entry name" value="Rev_trsase/Diguanyl_cyclase"/>
</dbReference>
<dbReference type="PANTHER" id="PTHR37984:SF5">
    <property type="entry name" value="PROTEIN NYNRIN-LIKE"/>
    <property type="match status" value="1"/>
</dbReference>
<dbReference type="Gene3D" id="3.10.10.10">
    <property type="entry name" value="HIV Type 1 Reverse Transcriptase, subunit A, domain 1"/>
    <property type="match status" value="1"/>
</dbReference>
<dbReference type="SUPFAM" id="SSF56672">
    <property type="entry name" value="DNA/RNA polymerases"/>
    <property type="match status" value="1"/>
</dbReference>
<name>A0AAF0QVP6_SOLVR</name>
<dbReference type="InterPro" id="IPR043502">
    <property type="entry name" value="DNA/RNA_pol_sf"/>
</dbReference>
<evidence type="ECO:0000313" key="5">
    <source>
        <dbReference type="Proteomes" id="UP001234989"/>
    </source>
</evidence>
<feature type="domain" description="Retrotransposon gag" evidence="2">
    <location>
        <begin position="140"/>
        <end position="233"/>
    </location>
</feature>
<organism evidence="4 5">
    <name type="scientific">Solanum verrucosum</name>
    <dbReference type="NCBI Taxonomy" id="315347"/>
    <lineage>
        <taxon>Eukaryota</taxon>
        <taxon>Viridiplantae</taxon>
        <taxon>Streptophyta</taxon>
        <taxon>Embryophyta</taxon>
        <taxon>Tracheophyta</taxon>
        <taxon>Spermatophyta</taxon>
        <taxon>Magnoliopsida</taxon>
        <taxon>eudicotyledons</taxon>
        <taxon>Gunneridae</taxon>
        <taxon>Pentapetalae</taxon>
        <taxon>asterids</taxon>
        <taxon>lamiids</taxon>
        <taxon>Solanales</taxon>
        <taxon>Solanaceae</taxon>
        <taxon>Solanoideae</taxon>
        <taxon>Solaneae</taxon>
        <taxon>Solanum</taxon>
    </lineage>
</organism>
<keyword evidence="1" id="KW-0511">Multifunctional enzyme</keyword>
<dbReference type="InterPro" id="IPR041577">
    <property type="entry name" value="RT_RNaseH_2"/>
</dbReference>
<reference evidence="4" key="1">
    <citation type="submission" date="2023-08" db="EMBL/GenBank/DDBJ databases">
        <title>A de novo genome assembly of Solanum verrucosum Schlechtendal, a Mexican diploid species geographically isolated from the other diploid A-genome species in potato relatives.</title>
        <authorList>
            <person name="Hosaka K."/>
        </authorList>
    </citation>
    <scope>NUCLEOTIDE SEQUENCE</scope>
    <source>
        <tissue evidence="4">Young leaves</tissue>
    </source>
</reference>
<protein>
    <submittedName>
        <fullName evidence="4">Uncharacterized protein</fullName>
    </submittedName>
</protein>
<evidence type="ECO:0000259" key="2">
    <source>
        <dbReference type="Pfam" id="PF03732"/>
    </source>
</evidence>
<gene>
    <name evidence="4" type="ORF">MTR67_023701</name>
</gene>
<dbReference type="Pfam" id="PF17919">
    <property type="entry name" value="RT_RNaseH_2"/>
    <property type="match status" value="1"/>
</dbReference>
<dbReference type="InterPro" id="IPR050951">
    <property type="entry name" value="Retrovirus_Pol_polyprotein"/>
</dbReference>
<dbReference type="Pfam" id="PF03732">
    <property type="entry name" value="Retrotrans_gag"/>
    <property type="match status" value="1"/>
</dbReference>
<accession>A0AAF0QVP6</accession>
<dbReference type="AlphaFoldDB" id="A0AAF0QVP6"/>
<dbReference type="Gene3D" id="3.30.70.270">
    <property type="match status" value="1"/>
</dbReference>
<feature type="domain" description="Reverse transcriptase/retrotransposon-derived protein RNase H-like" evidence="3">
    <location>
        <begin position="404"/>
        <end position="461"/>
    </location>
</feature>
<evidence type="ECO:0000259" key="3">
    <source>
        <dbReference type="Pfam" id="PF17919"/>
    </source>
</evidence>
<dbReference type="PANTHER" id="PTHR37984">
    <property type="entry name" value="PROTEIN CBG26694"/>
    <property type="match status" value="1"/>
</dbReference>